<gene>
    <name evidence="4" type="ORF">O181_049041</name>
</gene>
<feature type="compositionally biased region" description="Acidic residues" evidence="3">
    <location>
        <begin position="217"/>
        <end position="226"/>
    </location>
</feature>
<dbReference type="PANTHER" id="PTHR21250">
    <property type="entry name" value="PRE-RRNA-PROCESSING PROTEIN TSR2 HOMOLOG"/>
    <property type="match status" value="1"/>
</dbReference>
<evidence type="ECO:0000256" key="3">
    <source>
        <dbReference type="SAM" id="MobiDB-lite"/>
    </source>
</evidence>
<reference evidence="4" key="1">
    <citation type="submission" date="2021-03" db="EMBL/GenBank/DDBJ databases">
        <title>Draft genome sequence of rust myrtle Austropuccinia psidii MF-1, a brazilian biotype.</title>
        <authorList>
            <person name="Quecine M.C."/>
            <person name="Pachon D.M.R."/>
            <person name="Bonatelli M.L."/>
            <person name="Correr F.H."/>
            <person name="Franceschini L.M."/>
            <person name="Leite T.F."/>
            <person name="Margarido G.R.A."/>
            <person name="Almeida C.A."/>
            <person name="Ferrarezi J.A."/>
            <person name="Labate C.A."/>
        </authorList>
    </citation>
    <scope>NUCLEOTIDE SEQUENCE</scope>
    <source>
        <strain evidence="4">MF-1</strain>
    </source>
</reference>
<sequence>MHTDHKSQAPPWLLKHISFGLPCFKAILLLCLRLCNHLKSLIPEPSAESMASAPTPPVHLIPFARSVMDLLAIWPALKLSFEQSNSYQSPSAQQAARSEIATELVGAFLDAQPAETPSLAEGSPVSTPSQEDIEDFLLSWIFATLDVRIEDESEILVSGDLIELWKEWSRMATSDDEELVRRQGTVIQRVERLAEIQRTRGRGVEVQVVDEGRIGDEGESENEMELDANPSHQGRAPNGLVAPVVDEDGFTLVTKSSTRH</sequence>
<feature type="region of interest" description="Disordered" evidence="3">
    <location>
        <begin position="212"/>
        <end position="238"/>
    </location>
</feature>
<organism evidence="4 5">
    <name type="scientific">Austropuccinia psidii MF-1</name>
    <dbReference type="NCBI Taxonomy" id="1389203"/>
    <lineage>
        <taxon>Eukaryota</taxon>
        <taxon>Fungi</taxon>
        <taxon>Dikarya</taxon>
        <taxon>Basidiomycota</taxon>
        <taxon>Pucciniomycotina</taxon>
        <taxon>Pucciniomycetes</taxon>
        <taxon>Pucciniales</taxon>
        <taxon>Sphaerophragmiaceae</taxon>
        <taxon>Austropuccinia</taxon>
    </lineage>
</organism>
<dbReference type="Pfam" id="PF10273">
    <property type="entry name" value="WGG"/>
    <property type="match status" value="1"/>
</dbReference>
<dbReference type="OrthoDB" id="263560at2759"/>
<keyword evidence="2" id="KW-0698">rRNA processing</keyword>
<accession>A0A9Q3DRQ1</accession>
<evidence type="ECO:0000256" key="1">
    <source>
        <dbReference type="ARBA" id="ARBA00006524"/>
    </source>
</evidence>
<protein>
    <submittedName>
        <fullName evidence="4">Uncharacterized protein</fullName>
    </submittedName>
</protein>
<dbReference type="AlphaFoldDB" id="A0A9Q3DRQ1"/>
<evidence type="ECO:0000313" key="5">
    <source>
        <dbReference type="Proteomes" id="UP000765509"/>
    </source>
</evidence>
<comment type="caution">
    <text evidence="4">The sequence shown here is derived from an EMBL/GenBank/DDBJ whole genome shotgun (WGS) entry which is preliminary data.</text>
</comment>
<dbReference type="GO" id="GO:0006364">
    <property type="term" value="P:rRNA processing"/>
    <property type="evidence" value="ECO:0007669"/>
    <property type="project" value="UniProtKB-KW"/>
</dbReference>
<evidence type="ECO:0000256" key="2">
    <source>
        <dbReference type="ARBA" id="ARBA00022552"/>
    </source>
</evidence>
<name>A0A9Q3DRQ1_9BASI</name>
<comment type="similarity">
    <text evidence="1">Belongs to the TSR2 family.</text>
</comment>
<keyword evidence="5" id="KW-1185">Reference proteome</keyword>
<proteinExistence type="inferred from homology"/>
<evidence type="ECO:0000313" key="4">
    <source>
        <dbReference type="EMBL" id="MBW0509326.1"/>
    </source>
</evidence>
<dbReference type="Proteomes" id="UP000765509">
    <property type="component" value="Unassembled WGS sequence"/>
</dbReference>
<dbReference type="InterPro" id="IPR019398">
    <property type="entry name" value="Pre-rRNA_process_TSR2"/>
</dbReference>
<dbReference type="EMBL" id="AVOT02020879">
    <property type="protein sequence ID" value="MBW0509326.1"/>
    <property type="molecule type" value="Genomic_DNA"/>
</dbReference>